<protein>
    <submittedName>
        <fullName evidence="3">Uncharacterized protein</fullName>
    </submittedName>
</protein>
<dbReference type="AlphaFoldDB" id="A0A240UKF2"/>
<keyword evidence="4" id="KW-1185">Reference proteome</keyword>
<sequence length="695" mass="75388">MLNKVSIQKLKERFAQQARARIPFNPVDTVEITGANVERLKLGMEAFGWKDYRFVTAEQAKANGWTIRAKAESVRITTRDPNNGSITETTLHNGASVRGMPSLEAMLAMSEEAVRKMRGEVVEPMVAEDVGVDVEDDIEIGPAREQAKSLLDNIENSAPLANEEVKDLFLDEPVVGGNAIATALGDDIPPEVLGQKEELSHSQQPEAGFAVMAPYWLDGLHNHDGVELAKQVNRLIESRKLEEDKAAIAALLNSYPDHRRLGLGLVPRSKYLTDPHLKANVSQPVQLLAGALVRDKEGAYRPKAGGMAVLLDQGTSLVLKNKTEQAYRGAMELALAKGWKAIELKGKPKMLAQAWLEAQMMGLQVVNYTPTEKDRERLAERMAEEAKKRAAEAKAEQQAPETVEVRPVVDAAGNEVMATVTYTVERVGQPPMEFGTPKEAAQAFADSTPAEEPVVTRTVTRVGGVVRSDVVAGVAKKEAAGQNQVARPDNADVLLDHEFEAALVEVKQEQAASIASDGQDAPDLKAEGRLLKHGPAPYDHNPNNKASYFVTLEKDGQAMTVWGKDLGRSIKDAGAQVGDEVSLAEIGRNAVEVEGVSANGARERKTAHRVSWATTVLSRSAQMAPPSAGLYIGPIVRVEDGRIAQKAGRDPGKLIWHDISKLQGKVPKVGEQAEINYAKGVGHIKEREQAQELGR</sequence>
<dbReference type="EMBL" id="CP021369">
    <property type="protein sequence ID" value="ART61522.1"/>
    <property type="molecule type" value="Genomic_DNA"/>
</dbReference>
<evidence type="ECO:0000313" key="4">
    <source>
        <dbReference type="Proteomes" id="UP000194440"/>
    </source>
</evidence>
<name>A0A240UKF2_9BURK</name>
<geneLocation type="plasmid" evidence="3 4">
    <name>pACP4.3</name>
</geneLocation>
<dbReference type="Pfam" id="PF18821">
    <property type="entry name" value="LPD7"/>
    <property type="match status" value="1"/>
</dbReference>
<dbReference type="RefSeq" id="WP_086929227.1">
    <property type="nucleotide sequence ID" value="NZ_CP021369.1"/>
</dbReference>
<reference evidence="3" key="1">
    <citation type="submission" date="2017-05" db="EMBL/GenBank/DDBJ databases">
        <title>Polyphasic characterization of four soil-derived phenanthrene-degrading Acidovorax strains and proposal of Acidovorax phenanthrenivorans sp. nov.</title>
        <authorList>
            <person name="Singleton D."/>
            <person name="Lee J."/>
            <person name="Dickey A.N."/>
            <person name="Stroud A."/>
            <person name="Scholl E.H."/>
            <person name="Wright F.A."/>
            <person name="Aitken M.D."/>
        </authorList>
    </citation>
    <scope>NUCLEOTIDE SEQUENCE</scope>
    <source>
        <strain evidence="3">P4</strain>
        <plasmid evidence="3">pACP4.3</plasmid>
    </source>
</reference>
<dbReference type="InterPro" id="IPR040677">
    <property type="entry name" value="LPD7"/>
</dbReference>
<proteinExistence type="predicted"/>
<feature type="domain" description="Large polyvalent protein-associated" evidence="2">
    <location>
        <begin position="296"/>
        <end position="381"/>
    </location>
</feature>
<dbReference type="Pfam" id="PF18790">
    <property type="entry name" value="KfrB"/>
    <property type="match status" value="1"/>
</dbReference>
<dbReference type="OrthoDB" id="1634048at2"/>
<feature type="domain" description="KfrB" evidence="1">
    <location>
        <begin position="631"/>
        <end position="683"/>
    </location>
</feature>
<dbReference type="Proteomes" id="UP000194440">
    <property type="component" value="Plasmid pACP4.3"/>
</dbReference>
<organism evidence="3 4">
    <name type="scientific">Acidovorax carolinensis</name>
    <dbReference type="NCBI Taxonomy" id="553814"/>
    <lineage>
        <taxon>Bacteria</taxon>
        <taxon>Pseudomonadati</taxon>
        <taxon>Pseudomonadota</taxon>
        <taxon>Betaproteobacteria</taxon>
        <taxon>Burkholderiales</taxon>
        <taxon>Comamonadaceae</taxon>
        <taxon>Acidovorax</taxon>
    </lineage>
</organism>
<evidence type="ECO:0000313" key="3">
    <source>
        <dbReference type="EMBL" id="ART61522.1"/>
    </source>
</evidence>
<gene>
    <name evidence="3" type="ORF">CBP36_21390</name>
</gene>
<evidence type="ECO:0000259" key="1">
    <source>
        <dbReference type="Pfam" id="PF18790"/>
    </source>
</evidence>
<accession>A0A240UKF2</accession>
<dbReference type="InterPro" id="IPR040782">
    <property type="entry name" value="KfrB"/>
</dbReference>
<dbReference type="KEGG" id="acip:CBP36_21390"/>
<keyword evidence="3" id="KW-0614">Plasmid</keyword>
<evidence type="ECO:0000259" key="2">
    <source>
        <dbReference type="Pfam" id="PF18821"/>
    </source>
</evidence>